<dbReference type="Proteomes" id="UP001176517">
    <property type="component" value="Unassembled WGS sequence"/>
</dbReference>
<reference evidence="11" key="1">
    <citation type="journal article" date="2023" name="PhytoFront">
        <title>Draft Genome Resources of Seven Strains of Tilletia horrida, Causal Agent of Kernel Smut of Rice.</title>
        <authorList>
            <person name="Khanal S."/>
            <person name="Antony Babu S."/>
            <person name="Zhou X.G."/>
        </authorList>
    </citation>
    <scope>NUCLEOTIDE SEQUENCE</scope>
    <source>
        <strain evidence="11">TX6</strain>
    </source>
</reference>
<evidence type="ECO:0000256" key="9">
    <source>
        <dbReference type="SAM" id="MobiDB-lite"/>
    </source>
</evidence>
<dbReference type="GO" id="GO:0003743">
    <property type="term" value="F:translation initiation factor activity"/>
    <property type="evidence" value="ECO:0007669"/>
    <property type="project" value="UniProtKB-UniRule"/>
</dbReference>
<feature type="compositionally biased region" description="Low complexity" evidence="9">
    <location>
        <begin position="571"/>
        <end position="580"/>
    </location>
</feature>
<protein>
    <recommendedName>
        <fullName evidence="2 8">Eukaryotic translation initiation factor 2A</fullName>
        <shortName evidence="8">eIF-2A</shortName>
    </recommendedName>
</protein>
<evidence type="ECO:0000256" key="8">
    <source>
        <dbReference type="PIRNR" id="PIRNR017222"/>
    </source>
</evidence>
<keyword evidence="7 8" id="KW-0648">Protein biosynthesis</keyword>
<evidence type="ECO:0000256" key="7">
    <source>
        <dbReference type="ARBA" id="ARBA00022917"/>
    </source>
</evidence>
<dbReference type="SUPFAM" id="SSF82171">
    <property type="entry name" value="DPP6 N-terminal domain-like"/>
    <property type="match status" value="1"/>
</dbReference>
<keyword evidence="5" id="KW-0677">Repeat</keyword>
<feature type="compositionally biased region" description="Polar residues" evidence="9">
    <location>
        <begin position="545"/>
        <end position="559"/>
    </location>
</feature>
<feature type="region of interest" description="Disordered" evidence="9">
    <location>
        <begin position="492"/>
        <end position="603"/>
    </location>
</feature>
<evidence type="ECO:0000256" key="1">
    <source>
        <dbReference type="ARBA" id="ARBA00009573"/>
    </source>
</evidence>
<dbReference type="PANTHER" id="PTHR13227">
    <property type="entry name" value="EUKARYOTIC TRANSLATION INITIATION FACTOR 2A"/>
    <property type="match status" value="1"/>
</dbReference>
<dbReference type="InterPro" id="IPR011387">
    <property type="entry name" value="TIF2A"/>
</dbReference>
<dbReference type="EMBL" id="JAPDMZ010000079">
    <property type="protein sequence ID" value="KAK0551277.1"/>
    <property type="molecule type" value="Genomic_DNA"/>
</dbReference>
<dbReference type="FunFam" id="2.130.10.10:FF:000599">
    <property type="entry name" value="Eukaryotic translation initiation factor 2A"/>
    <property type="match status" value="1"/>
</dbReference>
<evidence type="ECO:0000256" key="6">
    <source>
        <dbReference type="ARBA" id="ARBA00022845"/>
    </source>
</evidence>
<dbReference type="PANTHER" id="PTHR13227:SF0">
    <property type="entry name" value="EUKARYOTIC TRANSLATION INITIATION FACTOR 2A"/>
    <property type="match status" value="1"/>
</dbReference>
<accession>A0AAN6GQ64</accession>
<evidence type="ECO:0000313" key="12">
    <source>
        <dbReference type="Proteomes" id="UP001176517"/>
    </source>
</evidence>
<evidence type="ECO:0000256" key="2">
    <source>
        <dbReference type="ARBA" id="ARBA00013819"/>
    </source>
</evidence>
<sequence length="656" mass="69990">MSDPTSQLTAASVPPEQQKSTSTQWAYRAQKSIGLNTGPPDYSSVSGLEEVQGVTRVFQYSPDGSTFAAAMDNFTRLVDTREASTSTVKRDLPVEKVVDLQFSPKGSYLSTFERPVKLEDGAGTKNLKIWNTATGEIVSSFERKSQEGCFFQFTSDEKYCIRQVSTELQIYEADDISGKGIVGRLKLEGMSSFQVGPGDKPSVAVFCGEKKGQPASVKVFSIASLIPTPENTPAPVSQKTFFKADKIQMKWNNTGTALLFMTSTDVDKTNKSYYGESNLYMMSSRGDFDCRVGLDKEGPIHDFEWNPNGREFIVIYGFMPARAVLFSYRVNIIADLGTQPRNFVAFNPQGRLFCIAGFGNLSGIVDVWDRENLSGGKAFTMDASNSSVCQWSPDGHFLLTAILSPRLRVDNGVKIWHCSGALVHVDLIDELYQAGWRPSLDSSLSAFPAKIPAAPSPSAAAQALVAAKAASAKPAGAYRPPGARGNLASDVYKRLDDGGSGAYTPPSARPGSGQRTVPGAPLPANGNSNNQSGGRAKRTVPGAGATSNAAPTTPTGTPEKSSRRKGKKGGADAAVEASPVAAPPVAAPEPAETSIGAADVGGSGGAIEKKLRNLNKKLKAIQDLKDKQARGEKLEQTQVAKIASEEEVMRELSALQ</sequence>
<feature type="region of interest" description="Disordered" evidence="9">
    <location>
        <begin position="1"/>
        <end position="25"/>
    </location>
</feature>
<gene>
    <name evidence="11" type="ORF">OC846_003334</name>
</gene>
<dbReference type="GO" id="GO:0003729">
    <property type="term" value="F:mRNA binding"/>
    <property type="evidence" value="ECO:0007669"/>
    <property type="project" value="TreeGrafter"/>
</dbReference>
<dbReference type="PIRSF" id="PIRSF017222">
    <property type="entry name" value="eIF2A"/>
    <property type="match status" value="1"/>
</dbReference>
<comment type="similarity">
    <text evidence="1 8">Belongs to the WD repeat EIF2A family.</text>
</comment>
<dbReference type="Gene3D" id="2.130.10.10">
    <property type="entry name" value="YVTN repeat-like/Quinoprotein amine dehydrogenase"/>
    <property type="match status" value="2"/>
</dbReference>
<evidence type="ECO:0000256" key="3">
    <source>
        <dbReference type="ARBA" id="ARBA00022540"/>
    </source>
</evidence>
<dbReference type="GO" id="GO:0043022">
    <property type="term" value="F:ribosome binding"/>
    <property type="evidence" value="ECO:0007669"/>
    <property type="project" value="UniProtKB-UniRule"/>
</dbReference>
<keyword evidence="4" id="KW-0853">WD repeat</keyword>
<dbReference type="InterPro" id="IPR015943">
    <property type="entry name" value="WD40/YVTN_repeat-like_dom_sf"/>
</dbReference>
<comment type="caution">
    <text evidence="11">The sequence shown here is derived from an EMBL/GenBank/DDBJ whole genome shotgun (WGS) entry which is preliminary data.</text>
</comment>
<organism evidence="11 12">
    <name type="scientific">Tilletia horrida</name>
    <dbReference type="NCBI Taxonomy" id="155126"/>
    <lineage>
        <taxon>Eukaryota</taxon>
        <taxon>Fungi</taxon>
        <taxon>Dikarya</taxon>
        <taxon>Basidiomycota</taxon>
        <taxon>Ustilaginomycotina</taxon>
        <taxon>Exobasidiomycetes</taxon>
        <taxon>Tilletiales</taxon>
        <taxon>Tilletiaceae</taxon>
        <taxon>Tilletia</taxon>
    </lineage>
</organism>
<dbReference type="InterPro" id="IPR013979">
    <property type="entry name" value="TIF_beta_prop-like"/>
</dbReference>
<evidence type="ECO:0000313" key="11">
    <source>
        <dbReference type="EMBL" id="KAK0551277.1"/>
    </source>
</evidence>
<evidence type="ECO:0000256" key="5">
    <source>
        <dbReference type="ARBA" id="ARBA00022737"/>
    </source>
</evidence>
<dbReference type="GO" id="GO:0022627">
    <property type="term" value="C:cytosolic small ribosomal subunit"/>
    <property type="evidence" value="ECO:0007669"/>
    <property type="project" value="TreeGrafter"/>
</dbReference>
<evidence type="ECO:0000259" key="10">
    <source>
        <dbReference type="Pfam" id="PF08662"/>
    </source>
</evidence>
<dbReference type="GO" id="GO:0006417">
    <property type="term" value="P:regulation of translation"/>
    <property type="evidence" value="ECO:0007669"/>
    <property type="project" value="UniProtKB-KW"/>
</dbReference>
<dbReference type="GO" id="GO:0000049">
    <property type="term" value="F:tRNA binding"/>
    <property type="evidence" value="ECO:0007669"/>
    <property type="project" value="UniProtKB-UniRule"/>
</dbReference>
<evidence type="ECO:0000256" key="4">
    <source>
        <dbReference type="ARBA" id="ARBA00022574"/>
    </source>
</evidence>
<feature type="domain" description="Translation initiation factor beta propellor-like" evidence="10">
    <location>
        <begin position="239"/>
        <end position="434"/>
    </location>
</feature>
<name>A0AAN6GQ64_9BASI</name>
<keyword evidence="6 8" id="KW-0810">Translation regulation</keyword>
<dbReference type="AlphaFoldDB" id="A0AAN6GQ64"/>
<comment type="function">
    <text evidence="8">Functions in the early steps of protein synthesis of a small number of specific mRNAs. Acts by directing the binding of methionyl-tRNAi to 40S ribosomal subunits. In contrast to the eIF-2 complex, it binds methionyl-tRNAi to 40S subunits in a codon-dependent manner, whereas the eIF-2 complex binds methionyl-tRNAi to 40S subunits in a GTP-dependent manner.</text>
</comment>
<dbReference type="Pfam" id="PF08662">
    <property type="entry name" value="eIF2A"/>
    <property type="match status" value="1"/>
</dbReference>
<keyword evidence="12" id="KW-1185">Reference proteome</keyword>
<keyword evidence="3 8" id="KW-0396">Initiation factor</keyword>
<proteinExistence type="inferred from homology"/>